<dbReference type="InParanoid" id="A0A4R6QG08"/>
<dbReference type="Gene3D" id="3.30.450.90">
    <property type="match status" value="1"/>
</dbReference>
<dbReference type="Gene3D" id="3.40.50.300">
    <property type="entry name" value="P-loop containing nucleotide triphosphate hydrolases"/>
    <property type="match status" value="1"/>
</dbReference>
<proteinExistence type="inferred from homology"/>
<evidence type="ECO:0000259" key="2">
    <source>
        <dbReference type="PROSITE" id="PS00662"/>
    </source>
</evidence>
<dbReference type="Pfam" id="PF00437">
    <property type="entry name" value="T2SSE"/>
    <property type="match status" value="1"/>
</dbReference>
<feature type="domain" description="Bacterial type II secretion system protein E" evidence="2">
    <location>
        <begin position="200"/>
        <end position="214"/>
    </location>
</feature>
<dbReference type="NCBIfam" id="TIGR01420">
    <property type="entry name" value="pilT_fam"/>
    <property type="match status" value="1"/>
</dbReference>
<comment type="similarity">
    <text evidence="1">Belongs to the GSP E family.</text>
</comment>
<dbReference type="PANTHER" id="PTHR30486:SF12">
    <property type="entry name" value="TYPE IV PILUS ATPASE PILU"/>
    <property type="match status" value="1"/>
</dbReference>
<evidence type="ECO:0000313" key="4">
    <source>
        <dbReference type="Proteomes" id="UP000295361"/>
    </source>
</evidence>
<reference evidence="3 4" key="1">
    <citation type="submission" date="2019-03" db="EMBL/GenBank/DDBJ databases">
        <title>Genomic Encyclopedia of Type Strains, Phase IV (KMG-IV): sequencing the most valuable type-strain genomes for metagenomic binning, comparative biology and taxonomic classification.</title>
        <authorList>
            <person name="Goeker M."/>
        </authorList>
    </citation>
    <scope>NUCLEOTIDE SEQUENCE [LARGE SCALE GENOMIC DNA]</scope>
    <source>
        <strain evidence="3 4">DSM 16998</strain>
    </source>
</reference>
<dbReference type="OrthoDB" id="5790493at2"/>
<dbReference type="PROSITE" id="PS00662">
    <property type="entry name" value="T2SP_E"/>
    <property type="match status" value="1"/>
</dbReference>
<keyword evidence="4" id="KW-1185">Reference proteome</keyword>
<dbReference type="InterPro" id="IPR001482">
    <property type="entry name" value="T2SS/T4SS_dom"/>
</dbReference>
<dbReference type="FunFam" id="3.40.50.300:FF:001116">
    <property type="entry name" value="Type IV pili twitching motility protein PilT"/>
    <property type="match status" value="1"/>
</dbReference>
<dbReference type="InterPro" id="IPR027417">
    <property type="entry name" value="P-loop_NTPase"/>
</dbReference>
<comment type="caution">
    <text evidence="3">The sequence shown here is derived from an EMBL/GenBank/DDBJ whole genome shotgun (WGS) entry which is preliminary data.</text>
</comment>
<dbReference type="InterPro" id="IPR006321">
    <property type="entry name" value="PilT/PilU"/>
</dbReference>
<name>A0A4R6QG08_9BURK</name>
<organism evidence="3 4">
    <name type="scientific">Roseateles toxinivorans</name>
    <dbReference type="NCBI Taxonomy" id="270368"/>
    <lineage>
        <taxon>Bacteria</taxon>
        <taxon>Pseudomonadati</taxon>
        <taxon>Pseudomonadota</taxon>
        <taxon>Betaproteobacteria</taxon>
        <taxon>Burkholderiales</taxon>
        <taxon>Sphaerotilaceae</taxon>
        <taxon>Roseateles</taxon>
    </lineage>
</organism>
<dbReference type="GO" id="GO:0005524">
    <property type="term" value="F:ATP binding"/>
    <property type="evidence" value="ECO:0007669"/>
    <property type="project" value="InterPro"/>
</dbReference>
<dbReference type="PANTHER" id="PTHR30486">
    <property type="entry name" value="TWITCHING MOTILITY PROTEIN PILT"/>
    <property type="match status" value="1"/>
</dbReference>
<sequence>MERDQASKFINDLLRLMVSRKGSDLFLTSEFPPAVKVDGKVTKVSPQPLTGQHTLALARAIMNDKQAAEFERTKECNFAISPHGIGRFRVNAFLQQGHVGLVLRTIPQTLPTIESLKLPDVLREVALTKRGLVIFVGATGSGKSTSLAAMVDHRNEHTFGHIITIEDPVEFVHPHKNCIVTQRELGIDTDSWEQALKNTLRQAPDVILMGEIRDRETMEHAVAFAETGHLCMATLHANSANQALDRIINFFPEERRAQLLMDLSLNLKSLVSQRLLPRQEGKGRVAAVEILINSPLISDLIFKGEVGEIKEIMKRSREMGMQTFDQALFDLYEGGMVSYEDALRNADSVNDLRLQIKLNSRRAKSADLSSGTEHLTIV</sequence>
<dbReference type="GO" id="GO:0016887">
    <property type="term" value="F:ATP hydrolysis activity"/>
    <property type="evidence" value="ECO:0007669"/>
    <property type="project" value="InterPro"/>
</dbReference>
<dbReference type="EMBL" id="SNXS01000010">
    <property type="protein sequence ID" value="TDP61890.1"/>
    <property type="molecule type" value="Genomic_DNA"/>
</dbReference>
<gene>
    <name evidence="3" type="ORF">DES47_110103</name>
</gene>
<dbReference type="CDD" id="cd01131">
    <property type="entry name" value="PilT"/>
    <property type="match status" value="1"/>
</dbReference>
<evidence type="ECO:0000256" key="1">
    <source>
        <dbReference type="ARBA" id="ARBA00006611"/>
    </source>
</evidence>
<dbReference type="Proteomes" id="UP000295361">
    <property type="component" value="Unassembled WGS sequence"/>
</dbReference>
<dbReference type="RefSeq" id="WP_133703432.1">
    <property type="nucleotide sequence ID" value="NZ_SNXS01000010.1"/>
</dbReference>
<dbReference type="InterPro" id="IPR050921">
    <property type="entry name" value="T4SS_GSP_E_ATPase"/>
</dbReference>
<dbReference type="SUPFAM" id="SSF52540">
    <property type="entry name" value="P-loop containing nucleoside triphosphate hydrolases"/>
    <property type="match status" value="1"/>
</dbReference>
<evidence type="ECO:0000313" key="3">
    <source>
        <dbReference type="EMBL" id="TDP61890.1"/>
    </source>
</evidence>
<protein>
    <submittedName>
        <fullName evidence="3">Twitching motility protein PilU</fullName>
    </submittedName>
</protein>
<dbReference type="AlphaFoldDB" id="A0A4R6QG08"/>
<accession>A0A4R6QG08</accession>